<evidence type="ECO:0000313" key="1">
    <source>
        <dbReference type="EMBL" id="RIV21162.1"/>
    </source>
</evidence>
<evidence type="ECO:0008006" key="3">
    <source>
        <dbReference type="Google" id="ProtNLM"/>
    </source>
</evidence>
<dbReference type="EMBL" id="QXED01000005">
    <property type="protein sequence ID" value="RIV21162.1"/>
    <property type="molecule type" value="Genomic_DNA"/>
</dbReference>
<comment type="caution">
    <text evidence="1">The sequence shown here is derived from an EMBL/GenBank/DDBJ whole genome shotgun (WGS) entry which is preliminary data.</text>
</comment>
<keyword evidence="2" id="KW-1185">Reference proteome</keyword>
<accession>A0A418M5M2</accession>
<organism evidence="1 2">
    <name type="scientific">Fibrisoma montanum</name>
    <dbReference type="NCBI Taxonomy" id="2305895"/>
    <lineage>
        <taxon>Bacteria</taxon>
        <taxon>Pseudomonadati</taxon>
        <taxon>Bacteroidota</taxon>
        <taxon>Cytophagia</taxon>
        <taxon>Cytophagales</taxon>
        <taxon>Spirosomataceae</taxon>
        <taxon>Fibrisoma</taxon>
    </lineage>
</organism>
<dbReference type="Proteomes" id="UP000283523">
    <property type="component" value="Unassembled WGS sequence"/>
</dbReference>
<name>A0A418M5M2_9BACT</name>
<reference evidence="1 2" key="1">
    <citation type="submission" date="2018-08" db="EMBL/GenBank/DDBJ databases">
        <title>Fibrisoma montanum sp. nov., isolated from Danxia mountain soil.</title>
        <authorList>
            <person name="Huang Y."/>
        </authorList>
    </citation>
    <scope>NUCLEOTIDE SEQUENCE [LARGE SCALE GENOMIC DNA]</scope>
    <source>
        <strain evidence="1 2">HYT19</strain>
    </source>
</reference>
<dbReference type="AlphaFoldDB" id="A0A418M5M2"/>
<evidence type="ECO:0000313" key="2">
    <source>
        <dbReference type="Proteomes" id="UP000283523"/>
    </source>
</evidence>
<proteinExistence type="predicted"/>
<sequence length="116" mass="12488">MLGCKKPDDSLGPLEGIYDGTFQRGGAVPCQVTITFEPQGRYTGTVNSVSSSGSLCPLISKGTFSTSGRVITFQDETNWPTSTDRSLILTGEFGTEISSGKLLLIRADDRYVLAFR</sequence>
<gene>
    <name evidence="1" type="ORF">DYU11_17190</name>
</gene>
<protein>
    <recommendedName>
        <fullName evidence="3">Lipocalin-like domain-containing protein</fullName>
    </recommendedName>
</protein>